<protein>
    <submittedName>
        <fullName evidence="1">Uncharacterized protein</fullName>
    </submittedName>
</protein>
<proteinExistence type="predicted"/>
<dbReference type="EMBL" id="CP155620">
    <property type="protein sequence ID" value="XBJ29206.1"/>
    <property type="molecule type" value="Genomic_DNA"/>
</dbReference>
<dbReference type="RefSeq" id="WP_243832604.1">
    <property type="nucleotide sequence ID" value="NZ_CP155620.1"/>
</dbReference>
<name>A0AAU7E7L9_9BACT</name>
<dbReference type="AlphaFoldDB" id="A0AAU7E7L9"/>
<gene>
    <name evidence="1" type="ORF">AAH949_09035</name>
</gene>
<reference evidence="1" key="1">
    <citation type="submission" date="2024-05" db="EMBL/GenBank/DDBJ databases">
        <title>Campylobacter coli isolated from environmental waters in Slovenia.</title>
        <authorList>
            <person name="Zautner A.E."/>
            <person name="Bunk B."/>
            <person name="Riedel T."/>
            <person name="Sproeer C."/>
        </authorList>
    </citation>
    <scope>NUCLEOTIDE SEQUENCE</scope>
    <source>
        <strain evidence="1">CCS1377</strain>
    </source>
</reference>
<accession>A0AAU7E7L9</accession>
<evidence type="ECO:0000313" key="1">
    <source>
        <dbReference type="EMBL" id="XBJ29206.1"/>
    </source>
</evidence>
<sequence length="55" mass="6874">MIKNSIFHQNLETLTQKYGLNSRIFYALEPYEYYDILQNYFKEVEIWQSTYYHIL</sequence>
<organism evidence="1">
    <name type="scientific">Campylobacter sp. CCS1377</name>
    <dbReference type="NCBI Taxonomy" id="3158229"/>
    <lineage>
        <taxon>Bacteria</taxon>
        <taxon>Pseudomonadati</taxon>
        <taxon>Campylobacterota</taxon>
        <taxon>Epsilonproteobacteria</taxon>
        <taxon>Campylobacterales</taxon>
        <taxon>Campylobacteraceae</taxon>
        <taxon>Campylobacter</taxon>
    </lineage>
</organism>